<evidence type="ECO:0000256" key="3">
    <source>
        <dbReference type="ARBA" id="ARBA00023172"/>
    </source>
</evidence>
<evidence type="ECO:0000256" key="2">
    <source>
        <dbReference type="ARBA" id="ARBA00023125"/>
    </source>
</evidence>
<comment type="similarity">
    <text evidence="1">Belongs to the 'phage' integrase family.</text>
</comment>
<dbReference type="KEGG" id="bmei:Spa11_35910"/>
<gene>
    <name evidence="6" type="ORF">Spa11_35910</name>
</gene>
<feature type="domain" description="Tyr recombinase" evidence="5">
    <location>
        <begin position="180"/>
        <end position="390"/>
    </location>
</feature>
<dbReference type="PANTHER" id="PTHR30349">
    <property type="entry name" value="PHAGE INTEGRASE-RELATED"/>
    <property type="match status" value="1"/>
</dbReference>
<dbReference type="Gene3D" id="1.10.150.130">
    <property type="match status" value="1"/>
</dbReference>
<dbReference type="GO" id="GO:0015074">
    <property type="term" value="P:DNA integration"/>
    <property type="evidence" value="ECO:0007669"/>
    <property type="project" value="InterPro"/>
</dbReference>
<dbReference type="EMBL" id="CP036349">
    <property type="protein sequence ID" value="QDV75374.1"/>
    <property type="molecule type" value="Genomic_DNA"/>
</dbReference>
<dbReference type="SUPFAM" id="SSF56349">
    <property type="entry name" value="DNA breaking-rejoining enzymes"/>
    <property type="match status" value="1"/>
</dbReference>
<keyword evidence="3" id="KW-0233">DNA recombination</keyword>
<evidence type="ECO:0000256" key="1">
    <source>
        <dbReference type="ARBA" id="ARBA00008857"/>
    </source>
</evidence>
<feature type="region of interest" description="Disordered" evidence="4">
    <location>
        <begin position="273"/>
        <end position="319"/>
    </location>
</feature>
<feature type="compositionally biased region" description="Basic and acidic residues" evidence="4">
    <location>
        <begin position="273"/>
        <end position="285"/>
    </location>
</feature>
<sequence length="393" mass="44143">MPRLVSKLPTYRRHKASGQAVVTLCGVDHYLGPYGSKPSRVLYDRLVAEWLASGRSRPSNADASALTIVELAARYWEFAVGYYQKDGRSTGVTPGIKATLRYLNDWYGREPADQFGPLRLKALRDRMIADGHSRNYINDHVGRIKRMFKWAVSEELVTESTYHALAVVEGLKRGRTTARETARVLPIDDAIVQQTLTFLPETVADMVRLQRLTGMRPAEVCLLRPCDLDRSRPVWIYRPESHKTEHHGRDRWVFVGPQGQELLDRYLDRDPDSRCFQPRDSEARRRLAAHAARVTPPNQGDAPGANRAPRPKRSPGSTYHVASYRRAIHRACDKAGVARWSPNRLRHAAATEVRAKFGLEAAQVVLGHAGADVTQIYAERDLAKGLEVAAKIG</sequence>
<dbReference type="RefSeq" id="WP_145114598.1">
    <property type="nucleotide sequence ID" value="NZ_CP036349.1"/>
</dbReference>
<evidence type="ECO:0000256" key="4">
    <source>
        <dbReference type="SAM" id="MobiDB-lite"/>
    </source>
</evidence>
<dbReference type="InterPro" id="IPR011010">
    <property type="entry name" value="DNA_brk_join_enz"/>
</dbReference>
<evidence type="ECO:0000313" key="6">
    <source>
        <dbReference type="EMBL" id="QDV75374.1"/>
    </source>
</evidence>
<evidence type="ECO:0000313" key="7">
    <source>
        <dbReference type="Proteomes" id="UP000316426"/>
    </source>
</evidence>
<dbReference type="PANTHER" id="PTHR30349:SF64">
    <property type="entry name" value="PROPHAGE INTEGRASE INTD-RELATED"/>
    <property type="match status" value="1"/>
</dbReference>
<organism evidence="6 7">
    <name type="scientific">Botrimarina mediterranea</name>
    <dbReference type="NCBI Taxonomy" id="2528022"/>
    <lineage>
        <taxon>Bacteria</taxon>
        <taxon>Pseudomonadati</taxon>
        <taxon>Planctomycetota</taxon>
        <taxon>Planctomycetia</taxon>
        <taxon>Pirellulales</taxon>
        <taxon>Lacipirellulaceae</taxon>
        <taxon>Botrimarina</taxon>
    </lineage>
</organism>
<dbReference type="InterPro" id="IPR010998">
    <property type="entry name" value="Integrase_recombinase_N"/>
</dbReference>
<dbReference type="InterPro" id="IPR050090">
    <property type="entry name" value="Tyrosine_recombinase_XerCD"/>
</dbReference>
<dbReference type="AlphaFoldDB" id="A0A518KC60"/>
<protein>
    <submittedName>
        <fullName evidence="6">Site-specific tyrosine recombinase XerC</fullName>
    </submittedName>
</protein>
<dbReference type="InterPro" id="IPR013762">
    <property type="entry name" value="Integrase-like_cat_sf"/>
</dbReference>
<dbReference type="PROSITE" id="PS51898">
    <property type="entry name" value="TYR_RECOMBINASE"/>
    <property type="match status" value="1"/>
</dbReference>
<evidence type="ECO:0000259" key="5">
    <source>
        <dbReference type="PROSITE" id="PS51898"/>
    </source>
</evidence>
<reference evidence="6 7" key="1">
    <citation type="submission" date="2019-02" db="EMBL/GenBank/DDBJ databases">
        <title>Deep-cultivation of Planctomycetes and their phenomic and genomic characterization uncovers novel biology.</title>
        <authorList>
            <person name="Wiegand S."/>
            <person name="Jogler M."/>
            <person name="Boedeker C."/>
            <person name="Pinto D."/>
            <person name="Vollmers J."/>
            <person name="Rivas-Marin E."/>
            <person name="Kohn T."/>
            <person name="Peeters S.H."/>
            <person name="Heuer A."/>
            <person name="Rast P."/>
            <person name="Oberbeckmann S."/>
            <person name="Bunk B."/>
            <person name="Jeske O."/>
            <person name="Meyerdierks A."/>
            <person name="Storesund J.E."/>
            <person name="Kallscheuer N."/>
            <person name="Luecker S."/>
            <person name="Lage O.M."/>
            <person name="Pohl T."/>
            <person name="Merkel B.J."/>
            <person name="Hornburger P."/>
            <person name="Mueller R.-W."/>
            <person name="Bruemmer F."/>
            <person name="Labrenz M."/>
            <person name="Spormann A.M."/>
            <person name="Op den Camp H."/>
            <person name="Overmann J."/>
            <person name="Amann R."/>
            <person name="Jetten M.S.M."/>
            <person name="Mascher T."/>
            <person name="Medema M.H."/>
            <person name="Devos D.P."/>
            <person name="Kaster A.-K."/>
            <person name="Ovreas L."/>
            <person name="Rohde M."/>
            <person name="Galperin M.Y."/>
            <person name="Jogler C."/>
        </authorList>
    </citation>
    <scope>NUCLEOTIDE SEQUENCE [LARGE SCALE GENOMIC DNA]</scope>
    <source>
        <strain evidence="6 7">Spa11</strain>
    </source>
</reference>
<dbReference type="InterPro" id="IPR002104">
    <property type="entry name" value="Integrase_catalytic"/>
</dbReference>
<dbReference type="GO" id="GO:0003677">
    <property type="term" value="F:DNA binding"/>
    <property type="evidence" value="ECO:0007669"/>
    <property type="project" value="UniProtKB-KW"/>
</dbReference>
<dbReference type="Pfam" id="PF00589">
    <property type="entry name" value="Phage_integrase"/>
    <property type="match status" value="1"/>
</dbReference>
<name>A0A518KC60_9BACT</name>
<dbReference type="CDD" id="cd00397">
    <property type="entry name" value="DNA_BRE_C"/>
    <property type="match status" value="1"/>
</dbReference>
<dbReference type="Proteomes" id="UP000316426">
    <property type="component" value="Chromosome"/>
</dbReference>
<proteinExistence type="inferred from homology"/>
<keyword evidence="7" id="KW-1185">Reference proteome</keyword>
<dbReference type="Gene3D" id="1.10.443.10">
    <property type="entry name" value="Intergrase catalytic core"/>
    <property type="match status" value="1"/>
</dbReference>
<accession>A0A518KC60</accession>
<keyword evidence="2" id="KW-0238">DNA-binding</keyword>
<dbReference type="GO" id="GO:0006310">
    <property type="term" value="P:DNA recombination"/>
    <property type="evidence" value="ECO:0007669"/>
    <property type="project" value="UniProtKB-KW"/>
</dbReference>